<dbReference type="GO" id="GO:0046872">
    <property type="term" value="F:metal ion binding"/>
    <property type="evidence" value="ECO:0007669"/>
    <property type="project" value="UniProtKB-KW"/>
</dbReference>
<feature type="domain" description="Radical SAM core" evidence="9">
    <location>
        <begin position="27"/>
        <end position="248"/>
    </location>
</feature>
<evidence type="ECO:0000256" key="4">
    <source>
        <dbReference type="ARBA" id="ARBA00022691"/>
    </source>
</evidence>
<gene>
    <name evidence="10" type="ORF">ISALK_04655</name>
</gene>
<evidence type="ECO:0000256" key="1">
    <source>
        <dbReference type="ARBA" id="ARBA00001966"/>
    </source>
</evidence>
<keyword evidence="4" id="KW-0949">S-adenosyl-L-methionine</keyword>
<dbReference type="Proteomes" id="UP000449710">
    <property type="component" value="Unassembled WGS sequence"/>
</dbReference>
<dbReference type="GO" id="GO:0051539">
    <property type="term" value="F:4 iron, 4 sulfur cluster binding"/>
    <property type="evidence" value="ECO:0007669"/>
    <property type="project" value="UniProtKB-KW"/>
</dbReference>
<dbReference type="PROSITE" id="PS01087">
    <property type="entry name" value="RADICAL_ACTIVATING"/>
    <property type="match status" value="1"/>
</dbReference>
<keyword evidence="3" id="KW-0004">4Fe-4S</keyword>
<dbReference type="InterPro" id="IPR001989">
    <property type="entry name" value="Radical_activat_CS"/>
</dbReference>
<reference evidence="10 11" key="1">
    <citation type="submission" date="2019-04" db="EMBL/GenBank/DDBJ databases">
        <title>Isachenkonia alkalipeptolytica gen. nov. sp. nov. a new anaerobic, alkiliphilic organothrophic bacterium capable to reduce synthesized ferrihydrite isolated from a soda lake.</title>
        <authorList>
            <person name="Toshchakov S.V."/>
            <person name="Zavarzina D.G."/>
            <person name="Zhilina T.N."/>
            <person name="Kostrikina N.A."/>
            <person name="Kublanov I.V."/>
        </authorList>
    </citation>
    <scope>NUCLEOTIDE SEQUENCE [LARGE SCALE GENOMIC DNA]</scope>
    <source>
        <strain evidence="10 11">Z-1701</strain>
    </source>
</reference>
<dbReference type="SFLD" id="SFLDS00029">
    <property type="entry name" value="Radical_SAM"/>
    <property type="match status" value="1"/>
</dbReference>
<comment type="similarity">
    <text evidence="2">Belongs to the organic radical-activating enzymes family.</text>
</comment>
<keyword evidence="8" id="KW-0411">Iron-sulfur</keyword>
<evidence type="ECO:0000256" key="6">
    <source>
        <dbReference type="ARBA" id="ARBA00023002"/>
    </source>
</evidence>
<keyword evidence="6" id="KW-0560">Oxidoreductase</keyword>
<dbReference type="AlphaFoldDB" id="A0AA43XK54"/>
<dbReference type="CDD" id="cd01335">
    <property type="entry name" value="Radical_SAM"/>
    <property type="match status" value="1"/>
</dbReference>
<protein>
    <submittedName>
        <fullName evidence="10">Radical SAM protein</fullName>
    </submittedName>
</protein>
<keyword evidence="7" id="KW-0408">Iron</keyword>
<evidence type="ECO:0000256" key="7">
    <source>
        <dbReference type="ARBA" id="ARBA00023004"/>
    </source>
</evidence>
<dbReference type="PROSITE" id="PS51918">
    <property type="entry name" value="RADICAL_SAM"/>
    <property type="match status" value="1"/>
</dbReference>
<dbReference type="Gene3D" id="3.20.20.70">
    <property type="entry name" value="Aldolase class I"/>
    <property type="match status" value="1"/>
</dbReference>
<evidence type="ECO:0000256" key="2">
    <source>
        <dbReference type="ARBA" id="ARBA00009777"/>
    </source>
</evidence>
<dbReference type="Pfam" id="PF04055">
    <property type="entry name" value="Radical_SAM"/>
    <property type="match status" value="1"/>
</dbReference>
<dbReference type="SFLD" id="SFLDG01066">
    <property type="entry name" value="organic_radical-activating_enz"/>
    <property type="match status" value="1"/>
</dbReference>
<keyword evidence="11" id="KW-1185">Reference proteome</keyword>
<dbReference type="SUPFAM" id="SSF102114">
    <property type="entry name" value="Radical SAM enzymes"/>
    <property type="match status" value="1"/>
</dbReference>
<proteinExistence type="inferred from homology"/>
<comment type="cofactor">
    <cofactor evidence="1">
        <name>[4Fe-4S] cluster</name>
        <dbReference type="ChEBI" id="CHEBI:49883"/>
    </cofactor>
</comment>
<dbReference type="InterPro" id="IPR058240">
    <property type="entry name" value="rSAM_sf"/>
</dbReference>
<dbReference type="GO" id="GO:0016491">
    <property type="term" value="F:oxidoreductase activity"/>
    <property type="evidence" value="ECO:0007669"/>
    <property type="project" value="UniProtKB-KW"/>
</dbReference>
<keyword evidence="5" id="KW-0479">Metal-binding</keyword>
<accession>A0AA43XK54</accession>
<dbReference type="PANTHER" id="PTHR30352:SF13">
    <property type="entry name" value="GLYCYL-RADICAL ENZYME ACTIVATING ENZYME YJJW-RELATED"/>
    <property type="match status" value="1"/>
</dbReference>
<dbReference type="PANTHER" id="PTHR30352">
    <property type="entry name" value="PYRUVATE FORMATE-LYASE-ACTIVATING ENZYME"/>
    <property type="match status" value="1"/>
</dbReference>
<sequence>MNHDNKESTGKNNDKVPINRIIPVSTVDGPGARTAVFVQGCNLVCEFCHNPETQAIEGHNLPRKTAAEVFEEIRPNLPFIRGITVSGGECALYPRFLTALFTLAKAEGLTTLMDTNGSIDLSGFSELMKVIDGVMLDIKAWDPEVFYRLTGKKATGALPVNLHYLASTGKLEEIRLVCQENWVDIETALNKVAEKIPRYYGKIPLKLIAFRSHGVTGKMKKAASPGPDRMEAYKKIAEELGYERIIVK</sequence>
<dbReference type="InterPro" id="IPR007197">
    <property type="entry name" value="rSAM"/>
</dbReference>
<name>A0AA43XK54_9CLOT</name>
<dbReference type="EMBL" id="SUMG01000004">
    <property type="protein sequence ID" value="NBG87784.1"/>
    <property type="molecule type" value="Genomic_DNA"/>
</dbReference>
<comment type="caution">
    <text evidence="10">The sequence shown here is derived from an EMBL/GenBank/DDBJ whole genome shotgun (WGS) entry which is preliminary data.</text>
</comment>
<evidence type="ECO:0000259" key="9">
    <source>
        <dbReference type="PROSITE" id="PS51918"/>
    </source>
</evidence>
<dbReference type="InterPro" id="IPR013785">
    <property type="entry name" value="Aldolase_TIM"/>
</dbReference>
<organism evidence="10 11">
    <name type="scientific">Isachenkonia alkalipeptolytica</name>
    <dbReference type="NCBI Taxonomy" id="2565777"/>
    <lineage>
        <taxon>Bacteria</taxon>
        <taxon>Bacillati</taxon>
        <taxon>Bacillota</taxon>
        <taxon>Clostridia</taxon>
        <taxon>Eubacteriales</taxon>
        <taxon>Clostridiaceae</taxon>
        <taxon>Isachenkonia</taxon>
    </lineage>
</organism>
<evidence type="ECO:0000313" key="10">
    <source>
        <dbReference type="EMBL" id="NBG87784.1"/>
    </source>
</evidence>
<evidence type="ECO:0000313" key="11">
    <source>
        <dbReference type="Proteomes" id="UP000449710"/>
    </source>
</evidence>
<dbReference type="InterPro" id="IPR034457">
    <property type="entry name" value="Organic_radical-activating"/>
</dbReference>
<evidence type="ECO:0000256" key="5">
    <source>
        <dbReference type="ARBA" id="ARBA00022723"/>
    </source>
</evidence>
<evidence type="ECO:0000256" key="3">
    <source>
        <dbReference type="ARBA" id="ARBA00022485"/>
    </source>
</evidence>
<evidence type="ECO:0000256" key="8">
    <source>
        <dbReference type="ARBA" id="ARBA00023014"/>
    </source>
</evidence>